<dbReference type="GO" id="GO:0008270">
    <property type="term" value="F:zinc ion binding"/>
    <property type="evidence" value="ECO:0007669"/>
    <property type="project" value="UniProtKB-KW"/>
</dbReference>
<dbReference type="Proteomes" id="UP000002058">
    <property type="component" value="Unassembled WGS sequence"/>
</dbReference>
<evidence type="ECO:0000256" key="3">
    <source>
        <dbReference type="ARBA" id="ARBA00022771"/>
    </source>
</evidence>
<dbReference type="eggNOG" id="KOG2401">
    <property type="taxonomic scope" value="Eukaryota"/>
</dbReference>
<dbReference type="HOGENOM" id="CLU_015244_0_0_1"/>
<dbReference type="PROSITE" id="PS50103">
    <property type="entry name" value="ZF_C3H1"/>
    <property type="match status" value="2"/>
</dbReference>
<feature type="compositionally biased region" description="Polar residues" evidence="6">
    <location>
        <begin position="477"/>
        <end position="488"/>
    </location>
</feature>
<keyword evidence="3 5" id="KW-0863">Zinc-finger</keyword>
<dbReference type="InterPro" id="IPR036855">
    <property type="entry name" value="Znf_CCCH_sf"/>
</dbReference>
<evidence type="ECO:0000256" key="5">
    <source>
        <dbReference type="PROSITE-ProRule" id="PRU00723"/>
    </source>
</evidence>
<feature type="compositionally biased region" description="Low complexity" evidence="6">
    <location>
        <begin position="85"/>
        <end position="96"/>
    </location>
</feature>
<protein>
    <recommendedName>
        <fullName evidence="11">CCCH zinc finger and SMR domain-containing protein</fullName>
    </recommendedName>
</protein>
<proteinExistence type="predicted"/>
<dbReference type="STRING" id="336963.C4JKN8"/>
<organism evidence="9 10">
    <name type="scientific">Uncinocarpus reesii (strain UAMH 1704)</name>
    <dbReference type="NCBI Taxonomy" id="336963"/>
    <lineage>
        <taxon>Eukaryota</taxon>
        <taxon>Fungi</taxon>
        <taxon>Dikarya</taxon>
        <taxon>Ascomycota</taxon>
        <taxon>Pezizomycotina</taxon>
        <taxon>Eurotiomycetes</taxon>
        <taxon>Eurotiomycetidae</taxon>
        <taxon>Onygenales</taxon>
        <taxon>Onygenaceae</taxon>
        <taxon>Uncinocarpus</taxon>
    </lineage>
</organism>
<dbReference type="InterPro" id="IPR013899">
    <property type="entry name" value="DUF1771"/>
</dbReference>
<dbReference type="EMBL" id="CH476615">
    <property type="protein sequence ID" value="EEP75789.1"/>
    <property type="molecule type" value="Genomic_DNA"/>
</dbReference>
<feature type="domain" description="Smr" evidence="8">
    <location>
        <begin position="582"/>
        <end position="665"/>
    </location>
</feature>
<dbReference type="SUPFAM" id="SSF90229">
    <property type="entry name" value="CCCH zinc finger"/>
    <property type="match status" value="1"/>
</dbReference>
<dbReference type="GO" id="GO:0003723">
    <property type="term" value="F:RNA binding"/>
    <property type="evidence" value="ECO:0007669"/>
    <property type="project" value="InterPro"/>
</dbReference>
<dbReference type="GO" id="GO:0005634">
    <property type="term" value="C:nucleus"/>
    <property type="evidence" value="ECO:0007669"/>
    <property type="project" value="TreeGrafter"/>
</dbReference>
<dbReference type="SMART" id="SM01162">
    <property type="entry name" value="DUF1771"/>
    <property type="match status" value="1"/>
</dbReference>
<feature type="compositionally biased region" description="Basic residues" evidence="6">
    <location>
        <begin position="425"/>
        <end position="435"/>
    </location>
</feature>
<dbReference type="RefSeq" id="XP_002541122.1">
    <property type="nucleotide sequence ID" value="XM_002541076.1"/>
</dbReference>
<reference evidence="10" key="1">
    <citation type="journal article" date="2009" name="Genome Res.">
        <title>Comparative genomic analyses of the human fungal pathogens Coccidioides and their relatives.</title>
        <authorList>
            <person name="Sharpton T.J."/>
            <person name="Stajich J.E."/>
            <person name="Rounsley S.D."/>
            <person name="Gardner M.J."/>
            <person name="Wortman J.R."/>
            <person name="Jordar V.S."/>
            <person name="Maiti R."/>
            <person name="Kodira C.D."/>
            <person name="Neafsey D.E."/>
            <person name="Zeng Q."/>
            <person name="Hung C.-Y."/>
            <person name="McMahan C."/>
            <person name="Muszewska A."/>
            <person name="Grynberg M."/>
            <person name="Mandel M.A."/>
            <person name="Kellner E.M."/>
            <person name="Barker B.M."/>
            <person name="Galgiani J.N."/>
            <person name="Orbach M.J."/>
            <person name="Kirkland T.N."/>
            <person name="Cole G.T."/>
            <person name="Henn M.R."/>
            <person name="Birren B.W."/>
            <person name="Taylor J.W."/>
        </authorList>
    </citation>
    <scope>NUCLEOTIDE SEQUENCE [LARGE SCALE GENOMIC DNA]</scope>
    <source>
        <strain evidence="10">UAMH 1704</strain>
    </source>
</reference>
<dbReference type="AlphaFoldDB" id="C4JKN8"/>
<name>C4JKN8_UNCRE</name>
<evidence type="ECO:0000313" key="9">
    <source>
        <dbReference type="EMBL" id="EEP75789.1"/>
    </source>
</evidence>
<evidence type="ECO:0000256" key="6">
    <source>
        <dbReference type="SAM" id="MobiDB-lite"/>
    </source>
</evidence>
<dbReference type="GeneID" id="8438657"/>
<dbReference type="OrthoDB" id="3247158at2759"/>
<dbReference type="Gene3D" id="4.10.1000.10">
    <property type="entry name" value="Zinc finger, CCCH-type"/>
    <property type="match status" value="1"/>
</dbReference>
<dbReference type="InterPro" id="IPR000571">
    <property type="entry name" value="Znf_CCCH"/>
</dbReference>
<dbReference type="InterPro" id="IPR002625">
    <property type="entry name" value="Smr_dom"/>
</dbReference>
<dbReference type="GO" id="GO:0045892">
    <property type="term" value="P:negative regulation of DNA-templated transcription"/>
    <property type="evidence" value="ECO:0007669"/>
    <property type="project" value="InterPro"/>
</dbReference>
<keyword evidence="2" id="KW-0677">Repeat</keyword>
<dbReference type="SMART" id="SM00356">
    <property type="entry name" value="ZnF_C3H1"/>
    <property type="match status" value="2"/>
</dbReference>
<feature type="compositionally biased region" description="Polar residues" evidence="6">
    <location>
        <begin position="665"/>
        <end position="679"/>
    </location>
</feature>
<sequence length="760" mass="82916">MVSEEVFESCLPILNDAEVDEEEKVEKLEAFLRDKAALTGTVLENAVLDILWRHRNSLKGGASPPPLRHTVIRRSSPAPWQITRSSTPLSSPSNSPAVPSGFPVPRGGFPRAPRSLTASPFTSPRPSPRLAFAQPIPHSPNLNAYEFAERTPIPEYGDLGSDNVDWLVNDDAKSTASSTGLSGAAPEWVAPADMSPYDILRSVLGDRRSNDEIEAALAANGYDLGATIAALTEQETMNNSATSNNEGQSRSPVVCKYWLSTGQCLRADCRFSHDLTNHICKYWLMGNCLAGDVCPFSHDPSTLVGSLSVGNDAGATFGSPSTHQQQVSYGQDNYDAFPALQPAMGDQWASYYPQKHAAQYMYAGNQSHRGHSPSNVRNRTALLNQSTRPHSRPTSRHQQRDSSGSALSVDDPEAFPTLSSLNPKSGKKHHGKRGGHNQNRDSGGNKEGSSGSLADVVRMSPSQRKGASKGARPVNNGRENSAASQSIPTPKHLPWLETGPSANQQYLKFRLDAITHGNVRNKFLQSAAQAWNRNDARAAKALSLRGQAENEAMRRCYREAARHLYEGADTNSKTDAEQEIYVDLHGLHPGEAIEYLENTLKENAKLGRKLLYAITGTGHHSRNGKDKIGKAVKNWLNEWRYVYCEFNVPSERGGYVGGVLGIDPTSSEKSGQVSSSNGEVPSEDSKKDTQGDENVSKAGGSMPVLTLGKVKNDNETSQLPTIRQRLSQLRGIFGRLENRRLLYMPQRSLKSAMELDLIDL</sequence>
<feature type="region of interest" description="Disordered" evidence="6">
    <location>
        <begin position="385"/>
        <end position="498"/>
    </location>
</feature>
<feature type="domain" description="C3H1-type" evidence="7">
    <location>
        <begin position="279"/>
        <end position="301"/>
    </location>
</feature>
<dbReference type="SUPFAM" id="SSF160443">
    <property type="entry name" value="SMR domain-like"/>
    <property type="match status" value="1"/>
</dbReference>
<dbReference type="Pfam" id="PF01713">
    <property type="entry name" value="Smr"/>
    <property type="match status" value="1"/>
</dbReference>
<accession>C4JKN8</accession>
<dbReference type="InParanoid" id="C4JKN8"/>
<dbReference type="InterPro" id="IPR036063">
    <property type="entry name" value="Smr_dom_sf"/>
</dbReference>
<dbReference type="PANTHER" id="PTHR13119:SF12">
    <property type="entry name" value="PROTEIN SUPPRESSOR OF SABLE"/>
    <property type="match status" value="1"/>
</dbReference>
<feature type="region of interest" description="Disordered" evidence="6">
    <location>
        <begin position="76"/>
        <end position="128"/>
    </location>
</feature>
<evidence type="ECO:0008006" key="11">
    <source>
        <dbReference type="Google" id="ProtNLM"/>
    </source>
</evidence>
<feature type="zinc finger region" description="C3H1-type" evidence="5">
    <location>
        <begin position="279"/>
        <end position="301"/>
    </location>
</feature>
<evidence type="ECO:0000259" key="7">
    <source>
        <dbReference type="PROSITE" id="PS50103"/>
    </source>
</evidence>
<keyword evidence="4 5" id="KW-0862">Zinc</keyword>
<keyword evidence="10" id="KW-1185">Reference proteome</keyword>
<feature type="region of interest" description="Disordered" evidence="6">
    <location>
        <begin position="665"/>
        <end position="706"/>
    </location>
</feature>
<dbReference type="Pfam" id="PF14608">
    <property type="entry name" value="zf-CCCH_2"/>
    <property type="match status" value="2"/>
</dbReference>
<dbReference type="VEuPathDB" id="FungiDB:UREG_00636"/>
<feature type="domain" description="C3H1-type" evidence="7">
    <location>
        <begin position="249"/>
        <end position="276"/>
    </location>
</feature>
<keyword evidence="1 5" id="KW-0479">Metal-binding</keyword>
<evidence type="ECO:0000256" key="2">
    <source>
        <dbReference type="ARBA" id="ARBA00022737"/>
    </source>
</evidence>
<dbReference type="PANTHER" id="PTHR13119">
    <property type="entry name" value="ZINC FINGER CCCH DOMAIN-CONTAINING PROTEI"/>
    <property type="match status" value="1"/>
</dbReference>
<dbReference type="Pfam" id="PF08590">
    <property type="entry name" value="DUF1771"/>
    <property type="match status" value="1"/>
</dbReference>
<dbReference type="OMA" id="RQDAIKH"/>
<evidence type="ECO:0000256" key="4">
    <source>
        <dbReference type="ARBA" id="ARBA00022833"/>
    </source>
</evidence>
<evidence type="ECO:0000313" key="10">
    <source>
        <dbReference type="Proteomes" id="UP000002058"/>
    </source>
</evidence>
<evidence type="ECO:0000256" key="1">
    <source>
        <dbReference type="ARBA" id="ARBA00022723"/>
    </source>
</evidence>
<gene>
    <name evidence="9" type="ORF">UREG_00636</name>
</gene>
<dbReference type="Gene3D" id="3.30.1370.110">
    <property type="match status" value="1"/>
</dbReference>
<dbReference type="InterPro" id="IPR045124">
    <property type="entry name" value="Su(sable)-like"/>
</dbReference>
<evidence type="ECO:0000259" key="8">
    <source>
        <dbReference type="PROSITE" id="PS50828"/>
    </source>
</evidence>
<dbReference type="PROSITE" id="PS50828">
    <property type="entry name" value="SMR"/>
    <property type="match status" value="1"/>
</dbReference>
<feature type="zinc finger region" description="C3H1-type" evidence="5">
    <location>
        <begin position="249"/>
        <end position="276"/>
    </location>
</feature>
<dbReference type="KEGG" id="ure:UREG_00636"/>